<feature type="coiled-coil region" evidence="1">
    <location>
        <begin position="84"/>
        <end position="111"/>
    </location>
</feature>
<proteinExistence type="predicted"/>
<accession>A0A6M8BB39</accession>
<dbReference type="EMBL" id="CP053661">
    <property type="protein sequence ID" value="QKD83232.1"/>
    <property type="molecule type" value="Genomic_DNA"/>
</dbReference>
<dbReference type="AlphaFoldDB" id="A0A6M8BB39"/>
<protein>
    <submittedName>
        <fullName evidence="2">Uncharacterized protein</fullName>
    </submittedName>
</protein>
<dbReference type="KEGG" id="theu:HPC62_14435"/>
<evidence type="ECO:0000313" key="2">
    <source>
        <dbReference type="EMBL" id="QKD83232.1"/>
    </source>
</evidence>
<evidence type="ECO:0000313" key="3">
    <source>
        <dbReference type="Proteomes" id="UP000505210"/>
    </source>
</evidence>
<keyword evidence="1" id="KW-0175">Coiled coil</keyword>
<organism evidence="2 3">
    <name type="scientific">Thermoleptolyngbya sichuanensis A183</name>
    <dbReference type="NCBI Taxonomy" id="2737172"/>
    <lineage>
        <taxon>Bacteria</taxon>
        <taxon>Bacillati</taxon>
        <taxon>Cyanobacteriota</taxon>
        <taxon>Cyanophyceae</taxon>
        <taxon>Oculatellales</taxon>
        <taxon>Oculatellaceae</taxon>
        <taxon>Thermoleptolyngbya</taxon>
        <taxon>Thermoleptolyngbya sichuanensis</taxon>
    </lineage>
</organism>
<reference evidence="2 3" key="1">
    <citation type="submission" date="2020-05" db="EMBL/GenBank/DDBJ databases">
        <title>Complete genome sequence of of a novel Thermoleptolyngbya strain isolated from hot springs of Ganzi, Sichuan China.</title>
        <authorList>
            <person name="Tang J."/>
            <person name="Daroch M."/>
            <person name="Li L."/>
            <person name="Waleron K."/>
            <person name="Waleron M."/>
            <person name="Waleron M."/>
        </authorList>
    </citation>
    <scope>NUCLEOTIDE SEQUENCE [LARGE SCALE GENOMIC DNA]</scope>
    <source>
        <strain evidence="2 3">PKUAC-SCTA183</strain>
    </source>
</reference>
<evidence type="ECO:0000256" key="1">
    <source>
        <dbReference type="SAM" id="Coils"/>
    </source>
</evidence>
<dbReference type="RefSeq" id="WP_172356770.1">
    <property type="nucleotide sequence ID" value="NZ_CP053661.1"/>
</dbReference>
<sequence length="121" mass="13916">MVVGRLKTIKDLILNKLDQIQSKVEQFEQVSSAASENETALLRSSVFLVDAMQRQEKLNQDFQTTLLHQINTIHRQGMAQHELLSNAISQIRDMREQVSALQDRIDRLEKSSEKSHDMGRV</sequence>
<keyword evidence="3" id="KW-1185">Reference proteome</keyword>
<name>A0A6M8BB39_9CYAN</name>
<feature type="coiled-coil region" evidence="1">
    <location>
        <begin position="10"/>
        <end position="37"/>
    </location>
</feature>
<dbReference type="Proteomes" id="UP000505210">
    <property type="component" value="Chromosome"/>
</dbReference>
<gene>
    <name evidence="2" type="ORF">HPC62_14435</name>
</gene>